<dbReference type="Pfam" id="PF13185">
    <property type="entry name" value="GAF_2"/>
    <property type="match status" value="1"/>
</dbReference>
<dbReference type="InterPro" id="IPR000014">
    <property type="entry name" value="PAS"/>
</dbReference>
<evidence type="ECO:0000313" key="3">
    <source>
        <dbReference type="EMBL" id="RJF92051.1"/>
    </source>
</evidence>
<evidence type="ECO:0000313" key="4">
    <source>
        <dbReference type="Proteomes" id="UP000265955"/>
    </source>
</evidence>
<proteinExistence type="predicted"/>
<name>A0A3A3FFD8_9BURK</name>
<evidence type="ECO:0000259" key="1">
    <source>
        <dbReference type="PROSITE" id="PS50112"/>
    </source>
</evidence>
<dbReference type="FunFam" id="3.30.70.270:FF:000001">
    <property type="entry name" value="Diguanylate cyclase domain protein"/>
    <property type="match status" value="1"/>
</dbReference>
<dbReference type="SMART" id="SM00091">
    <property type="entry name" value="PAS"/>
    <property type="match status" value="1"/>
</dbReference>
<dbReference type="PANTHER" id="PTHR46663:SF3">
    <property type="entry name" value="SLL0267 PROTEIN"/>
    <property type="match status" value="1"/>
</dbReference>
<dbReference type="OrthoDB" id="5571399at2"/>
<dbReference type="Proteomes" id="UP000265955">
    <property type="component" value="Unassembled WGS sequence"/>
</dbReference>
<gene>
    <name evidence="3" type="ORF">D3871_25685</name>
</gene>
<dbReference type="PROSITE" id="PS50112">
    <property type="entry name" value="PAS"/>
    <property type="match status" value="1"/>
</dbReference>
<keyword evidence="4" id="KW-1185">Reference proteome</keyword>
<dbReference type="GO" id="GO:0003824">
    <property type="term" value="F:catalytic activity"/>
    <property type="evidence" value="ECO:0007669"/>
    <property type="project" value="UniProtKB-ARBA"/>
</dbReference>
<dbReference type="Pfam" id="PF08447">
    <property type="entry name" value="PAS_3"/>
    <property type="match status" value="1"/>
</dbReference>
<feature type="domain" description="PAS" evidence="1">
    <location>
        <begin position="1"/>
        <end position="67"/>
    </location>
</feature>
<dbReference type="CDD" id="cd00130">
    <property type="entry name" value="PAS"/>
    <property type="match status" value="1"/>
</dbReference>
<dbReference type="PANTHER" id="PTHR46663">
    <property type="entry name" value="DIGUANYLATE CYCLASE DGCT-RELATED"/>
    <property type="match status" value="1"/>
</dbReference>
<dbReference type="InterPro" id="IPR003018">
    <property type="entry name" value="GAF"/>
</dbReference>
<reference evidence="4" key="1">
    <citation type="submission" date="2018-09" db="EMBL/GenBank/DDBJ databases">
        <authorList>
            <person name="Zhu H."/>
        </authorList>
    </citation>
    <scope>NUCLEOTIDE SEQUENCE [LARGE SCALE GENOMIC DNA]</scope>
    <source>
        <strain evidence="4">K1R23-30</strain>
    </source>
</reference>
<dbReference type="PROSITE" id="PS50887">
    <property type="entry name" value="GGDEF"/>
    <property type="match status" value="1"/>
</dbReference>
<dbReference type="SMART" id="SM00065">
    <property type="entry name" value="GAF"/>
    <property type="match status" value="1"/>
</dbReference>
<dbReference type="Gene3D" id="3.30.450.40">
    <property type="match status" value="1"/>
</dbReference>
<sequence length="438" mass="48592">MPNFVDLLLDAVFLVDVHGRIVYVSAACERILGYTPEEMIGKTMIDFISPEDRARTREEASHVMAGHPRIGFENRYIRKDGSLANIMWSARWSEVDQLRVGVARDITERKRADAQQAAIYAISEAAHSALDLTALFREIHQIIAQLIPADGFAVGMCDEDSDLLGFPYQLGGHGDGSLIPEGIVLRICAEVIRGRKSMVIRREPSASIAGAEVSPSIDASWLAVPLFSQKATMGALIMKSTPGTSYTEKDKELLEFVSKQAAAAIERKQLHAELVKIAQFDELTGLPNRRILHDRMKIALARSRREEGRTAVLYIDLDDFKQVNDTLGHAAGDLLLQEVARRLKQCVREEDTVARLSGDEFVVLIERIHQSEDAFTAAHKIRTVVHESVTIDGKSLRMMPSVGIAFYPDHGDHAEQLMKHADQAMYLAKKQGKVSAAN</sequence>
<dbReference type="SUPFAM" id="SSF55785">
    <property type="entry name" value="PYP-like sensor domain (PAS domain)"/>
    <property type="match status" value="1"/>
</dbReference>
<dbReference type="InterPro" id="IPR013655">
    <property type="entry name" value="PAS_fold_3"/>
</dbReference>
<protein>
    <submittedName>
        <fullName evidence="3">Sensor domain-containing diguanylate cyclase</fullName>
    </submittedName>
</protein>
<dbReference type="InterPro" id="IPR029016">
    <property type="entry name" value="GAF-like_dom_sf"/>
</dbReference>
<dbReference type="SMART" id="SM00267">
    <property type="entry name" value="GGDEF"/>
    <property type="match status" value="1"/>
</dbReference>
<evidence type="ECO:0000259" key="2">
    <source>
        <dbReference type="PROSITE" id="PS50887"/>
    </source>
</evidence>
<organism evidence="3 4">
    <name type="scientific">Noviherbaspirillum saxi</name>
    <dbReference type="NCBI Taxonomy" id="2320863"/>
    <lineage>
        <taxon>Bacteria</taxon>
        <taxon>Pseudomonadati</taxon>
        <taxon>Pseudomonadota</taxon>
        <taxon>Betaproteobacteria</taxon>
        <taxon>Burkholderiales</taxon>
        <taxon>Oxalobacteraceae</taxon>
        <taxon>Noviherbaspirillum</taxon>
    </lineage>
</organism>
<feature type="domain" description="GGDEF" evidence="2">
    <location>
        <begin position="308"/>
        <end position="438"/>
    </location>
</feature>
<dbReference type="InterPro" id="IPR000160">
    <property type="entry name" value="GGDEF_dom"/>
</dbReference>
<dbReference type="NCBIfam" id="TIGR00229">
    <property type="entry name" value="sensory_box"/>
    <property type="match status" value="1"/>
</dbReference>
<dbReference type="Pfam" id="PF00990">
    <property type="entry name" value="GGDEF"/>
    <property type="match status" value="1"/>
</dbReference>
<dbReference type="EMBL" id="QYUO01000003">
    <property type="protein sequence ID" value="RJF92051.1"/>
    <property type="molecule type" value="Genomic_DNA"/>
</dbReference>
<comment type="caution">
    <text evidence="3">The sequence shown here is derived from an EMBL/GenBank/DDBJ whole genome shotgun (WGS) entry which is preliminary data.</text>
</comment>
<dbReference type="InterPro" id="IPR035965">
    <property type="entry name" value="PAS-like_dom_sf"/>
</dbReference>
<dbReference type="SUPFAM" id="SSF55781">
    <property type="entry name" value="GAF domain-like"/>
    <property type="match status" value="1"/>
</dbReference>
<dbReference type="InterPro" id="IPR043128">
    <property type="entry name" value="Rev_trsase/Diguanyl_cyclase"/>
</dbReference>
<dbReference type="AlphaFoldDB" id="A0A3A3FFD8"/>
<dbReference type="CDD" id="cd01949">
    <property type="entry name" value="GGDEF"/>
    <property type="match status" value="1"/>
</dbReference>
<dbReference type="RefSeq" id="WP_119771937.1">
    <property type="nucleotide sequence ID" value="NZ_QYUO01000003.1"/>
</dbReference>
<dbReference type="NCBIfam" id="TIGR00254">
    <property type="entry name" value="GGDEF"/>
    <property type="match status" value="1"/>
</dbReference>
<accession>A0A3A3FFD8</accession>
<dbReference type="InterPro" id="IPR029787">
    <property type="entry name" value="Nucleotide_cyclase"/>
</dbReference>
<dbReference type="SUPFAM" id="SSF55073">
    <property type="entry name" value="Nucleotide cyclase"/>
    <property type="match status" value="1"/>
</dbReference>
<dbReference type="InterPro" id="IPR052163">
    <property type="entry name" value="DGC-Regulatory_Protein"/>
</dbReference>
<dbReference type="Gene3D" id="3.30.450.20">
    <property type="entry name" value="PAS domain"/>
    <property type="match status" value="1"/>
</dbReference>
<dbReference type="Gene3D" id="3.30.70.270">
    <property type="match status" value="1"/>
</dbReference>